<dbReference type="OrthoDB" id="2789562at2759"/>
<evidence type="ECO:0000256" key="1">
    <source>
        <dbReference type="SAM" id="MobiDB-lite"/>
    </source>
</evidence>
<proteinExistence type="predicted"/>
<reference evidence="2 3" key="1">
    <citation type="submission" date="2019-01" db="EMBL/GenBank/DDBJ databases">
        <title>Draft genome sequence of Psathyrella aberdarensis IHI B618.</title>
        <authorList>
            <person name="Buettner E."/>
            <person name="Kellner H."/>
        </authorList>
    </citation>
    <scope>NUCLEOTIDE SEQUENCE [LARGE SCALE GENOMIC DNA]</scope>
    <source>
        <strain evidence="2 3">IHI B618</strain>
    </source>
</reference>
<dbReference type="AlphaFoldDB" id="A0A4Q2DN08"/>
<protein>
    <submittedName>
        <fullName evidence="2">Uncharacterized protein</fullName>
    </submittedName>
</protein>
<keyword evidence="3" id="KW-1185">Reference proteome</keyword>
<feature type="region of interest" description="Disordered" evidence="1">
    <location>
        <begin position="127"/>
        <end position="148"/>
    </location>
</feature>
<evidence type="ECO:0000313" key="3">
    <source>
        <dbReference type="Proteomes" id="UP000290288"/>
    </source>
</evidence>
<dbReference type="EMBL" id="SDEE01000108">
    <property type="protein sequence ID" value="RXW21429.1"/>
    <property type="molecule type" value="Genomic_DNA"/>
</dbReference>
<evidence type="ECO:0000313" key="2">
    <source>
        <dbReference type="EMBL" id="RXW21429.1"/>
    </source>
</evidence>
<comment type="caution">
    <text evidence="2">The sequence shown here is derived from an EMBL/GenBank/DDBJ whole genome shotgun (WGS) entry which is preliminary data.</text>
</comment>
<accession>A0A4Q2DN08</accession>
<gene>
    <name evidence="2" type="ORF">EST38_g4436</name>
</gene>
<name>A0A4Q2DN08_9AGAR</name>
<dbReference type="Proteomes" id="UP000290288">
    <property type="component" value="Unassembled WGS sequence"/>
</dbReference>
<sequence>MATPTPAAGVRPYPFSQARATGAAYPALLAAILAAGTLDEISAGSREADAGIEPYIRGRGFVDRNSNRTRCGVIFWLYPTGLHGPYRTDENGELRQHGTLITIEPGADVNEAAQQARQALRRSGIGHVHIRGTGFPSPQPDSEDEEQS</sequence>
<organism evidence="2 3">
    <name type="scientific">Candolleomyces aberdarensis</name>
    <dbReference type="NCBI Taxonomy" id="2316362"/>
    <lineage>
        <taxon>Eukaryota</taxon>
        <taxon>Fungi</taxon>
        <taxon>Dikarya</taxon>
        <taxon>Basidiomycota</taxon>
        <taxon>Agaricomycotina</taxon>
        <taxon>Agaricomycetes</taxon>
        <taxon>Agaricomycetidae</taxon>
        <taxon>Agaricales</taxon>
        <taxon>Agaricineae</taxon>
        <taxon>Psathyrellaceae</taxon>
        <taxon>Candolleomyces</taxon>
    </lineage>
</organism>